<proteinExistence type="predicted"/>
<reference evidence="1 2" key="1">
    <citation type="submission" date="2019-06" db="EMBL/GenBank/DDBJ databases">
        <title>Genomic Encyclopedia of Type Strains, Phase IV (KMG-V): Genome sequencing to study the core and pangenomes of soil and plant-associated prokaryotes.</title>
        <authorList>
            <person name="Whitman W."/>
        </authorList>
    </citation>
    <scope>NUCLEOTIDE SEQUENCE [LARGE SCALE GENOMIC DNA]</scope>
    <source>
        <strain evidence="1 2">BR 11880</strain>
    </source>
</reference>
<evidence type="ECO:0000313" key="1">
    <source>
        <dbReference type="EMBL" id="TWB24661.1"/>
    </source>
</evidence>
<dbReference type="Proteomes" id="UP000319859">
    <property type="component" value="Unassembled WGS sequence"/>
</dbReference>
<dbReference type="OrthoDB" id="7362470at2"/>
<accession>A0A560FSX1</accession>
<gene>
    <name evidence="1" type="ORF">FBZ89_101287</name>
</gene>
<comment type="caution">
    <text evidence="1">The sequence shown here is derived from an EMBL/GenBank/DDBJ whole genome shotgun (WGS) entry which is preliminary data.</text>
</comment>
<protein>
    <submittedName>
        <fullName evidence="1">Uncharacterized protein</fullName>
    </submittedName>
</protein>
<organism evidence="1 2">
    <name type="scientific">Nitrospirillum amazonense</name>
    <dbReference type="NCBI Taxonomy" id="28077"/>
    <lineage>
        <taxon>Bacteria</taxon>
        <taxon>Pseudomonadati</taxon>
        <taxon>Pseudomonadota</taxon>
        <taxon>Alphaproteobacteria</taxon>
        <taxon>Rhodospirillales</taxon>
        <taxon>Azospirillaceae</taxon>
        <taxon>Nitrospirillum</taxon>
    </lineage>
</organism>
<dbReference type="RefSeq" id="WP_145748244.1">
    <property type="nucleotide sequence ID" value="NZ_VITN01000001.1"/>
</dbReference>
<dbReference type="AlphaFoldDB" id="A0A560FSX1"/>
<evidence type="ECO:0000313" key="2">
    <source>
        <dbReference type="Proteomes" id="UP000319859"/>
    </source>
</evidence>
<name>A0A560FSX1_9PROT</name>
<dbReference type="EMBL" id="VITN01000001">
    <property type="protein sequence ID" value="TWB24661.1"/>
    <property type="molecule type" value="Genomic_DNA"/>
</dbReference>
<sequence length="133" mass="12830">MAEIKTSAGTTIHIDAGGITTLVGGPPGTASGGTASGATALDGLAEGVTTAEAPDALLARLGLTPDFARLTRPDGSALWVRGAAVSLLRQPLPTETPPGGTGKATLLVGGAHQTVAEDIAAVLAAVNAAGGRL</sequence>